<feature type="compositionally biased region" description="Polar residues" evidence="2">
    <location>
        <begin position="696"/>
        <end position="712"/>
    </location>
</feature>
<evidence type="ECO:0000313" key="6">
    <source>
        <dbReference type="Proteomes" id="UP000689195"/>
    </source>
</evidence>
<protein>
    <recommendedName>
        <fullName evidence="4">EF-hand domain-containing protein</fullName>
    </recommendedName>
</protein>
<dbReference type="Proteomes" id="UP000689195">
    <property type="component" value="Unassembled WGS sequence"/>
</dbReference>
<dbReference type="InterPro" id="IPR002048">
    <property type="entry name" value="EF_hand_dom"/>
</dbReference>
<keyword evidence="6" id="KW-1185">Reference proteome</keyword>
<keyword evidence="1" id="KW-0175">Coiled coil</keyword>
<feature type="transmembrane region" description="Helical" evidence="3">
    <location>
        <begin position="652"/>
        <end position="671"/>
    </location>
</feature>
<reference evidence="5" key="1">
    <citation type="submission" date="2021-01" db="EMBL/GenBank/DDBJ databases">
        <authorList>
            <consortium name="Genoscope - CEA"/>
            <person name="William W."/>
        </authorList>
    </citation>
    <scope>NUCLEOTIDE SEQUENCE</scope>
</reference>
<feature type="transmembrane region" description="Helical" evidence="3">
    <location>
        <begin position="188"/>
        <end position="210"/>
    </location>
</feature>
<sequence length="1978" mass="233289">MNQKRFHESNAIPLHLTNQISEGIHGLGYERSFSSESEEGQYTSLKKEDHNGFEDARVTKLLFETHRLIEHVRLQLIIVITVILIIDFDDQYFISDWEDDTFLWLVFTLNCILLLLTYMTYKIKFDYLKATQLIPLSLGFHKSDFFNPFLLELLIYLPIPNVFSKNIQFEFTIYRIDGVFYFTMNDLLFLWTCLRAVTLMFILLRLSHLYNSQVYRLSLYFGFRVKWSFTFKSLANEKPVLVISTIFTIQACYLTLALWIVERPYMREDNSDTMYLLKHSFYETMLALIRYSYEEYEPYTVYGKIVLSFTQYSGFATTSLLIAAIARRFYMQSNQFNAYVLLARLKTSHEMLILTQAIGEQFYYLTKYPINPFSNGRAKQCLSNLKKFFQKRRNYQRTVAELTEQLFNRKMKDFKWIMQDYYEICKLIQEQQKEIYQCYSDQQQFKSEFENLLNSDQDLLLLIIKDDQMVALWNQLYQQHADLIIMGVVDCRQANDLCTELGIEQTPQLLFVNKHEKALIYFDGQWNSDSITQWLIGDHEHSEEEFEIYIQVDQPKINENVQWVTDVEIDDIDNSNNHQDSQEHINYHDDHHSENIEKIKYEELQQLIILNEQLSYRTEKFRRDIDLVKHQTNMLNTSYMIELNRQETSINFTIYLYSSGMLALVCVLFTWKKINVLKKKSSILVEQNKFRILKTTQPTHPNQQGWPTQRSDSSNERLTRIQRDSLPNLKSSQQYSNISYRYSQKHKALSQGTFYGSPLLAQNQLEIIDKMKCQPRNDFYGQLKSVDPYQYPTRLTDLYLSPKTLREPTVEVHIPNELKEPPLQFGNFCNNLSKHNPRDKLHRGIPQKHDIKSLAIWVDLMVQQIVDKYSDQKQFDFYEEVQNVLTLCLKELIRQISIDCIERSVLLEKIWTQYVEINSTVINQVVNEKKENEKQNLKQIMKTHQLYQQEIDNFQLIISNQKEEQSKLTDKLIKLKDNGKYLKKTNRNLQNTVRELKFQLNDYTTSNKYLLNEIENLKQQIQENETDFHDFQQRFQANYRSQSPQNSDHSPLQFPQPIKVIQPNMHQAFQSDEQIIDVLKNDSDTTLSNFEDMLKNQTTDTNDLITIMNLQREQSIQTIVFNNVPEYKSILLPDYRHNIVQTDFSMGNAIDKETQTELPNEILEEIKNEEDQLIQFQEQFFKASENYKQFIEGDQLDSPDLKQMSSFIISLGDISTKIKQTVQQQREYRTSLLLINSAQKDENHRNANELQLLKNTNDNLQQNLESAKNEIIELEAHLELQEKINSKLERKYNKIKDKKQQLIEKTTNLINQLTKTQKFTNIIKKKIQEKRSSVFSQKKQPATQSQSQLPSSIEISQNFQQQFLLSSNPQNNFVAQSPGRQQLSGQSNRKQSKPESSTNRNIQQENLLQEINVPKKKWNIQITNTDEQQKESDNESDISQSQISFQQSISIVQDDVISQRSFVSNRRSSQIQGQAKSPGNHQLIPSNGNNRSSLKSAKKSTPISTSNTLNNENVKMISDTLRKFLNEELDNSEASSIDTSFSSKWEAFSKKKSDRQQKKRNITQTQAPKFQNRNNAESTTQLNYQRSKYLVTFLAERFAKNPKLATPKMQRINVLKFISQFYCDKIKQYSNKNTPLHQICYEHFVNTYGFKSMAEQKLTNFYQSVYFYRENFRINLFGRFLELLSPLTLDDLDIYIQSLKILDENEIALHMASIVNEKGVLVQLDKAIASLDIQHSCLGADIRDKIIKEIRQNTYERKNKVCVDVDYFISKLLNGYHQHKSIHQAHFEEVFYSADMDMDGMIEFQEFQKLYLHFEINQGTTSNKKYIRTQFMERCDTISNESGEKAMSLDRFVTFSLENNIFSEEKFSKFSKNVDSNDPIKNVNDLKDNWKYIQSLLMSRINLSEPNEGDYYQSIIQKLDQALNNKELKESYWISYRILDADTKAFYLNKIASDLIPEDLLYFQELMVELFDDNIEID</sequence>
<feature type="compositionally biased region" description="Polar residues" evidence="2">
    <location>
        <begin position="1333"/>
        <end position="1351"/>
    </location>
</feature>
<feature type="coiled-coil region" evidence="1">
    <location>
        <begin position="1243"/>
        <end position="1316"/>
    </location>
</feature>
<dbReference type="PANTHER" id="PTHR34894:SF5">
    <property type="entry name" value="EF-HAND DOMAIN-CONTAINING PROTEIN"/>
    <property type="match status" value="1"/>
</dbReference>
<feature type="region of interest" description="Disordered" evidence="2">
    <location>
        <begin position="696"/>
        <end position="726"/>
    </location>
</feature>
<evidence type="ECO:0000259" key="4">
    <source>
        <dbReference type="PROSITE" id="PS50222"/>
    </source>
</evidence>
<evidence type="ECO:0000256" key="3">
    <source>
        <dbReference type="SAM" id="Phobius"/>
    </source>
</evidence>
<accession>A0A8S1XLT3</accession>
<name>A0A8S1XLT3_9CILI</name>
<dbReference type="GO" id="GO:0005509">
    <property type="term" value="F:calcium ion binding"/>
    <property type="evidence" value="ECO:0007669"/>
    <property type="project" value="InterPro"/>
</dbReference>
<feature type="transmembrane region" description="Helical" evidence="3">
    <location>
        <begin position="240"/>
        <end position="261"/>
    </location>
</feature>
<dbReference type="PROSITE" id="PS00018">
    <property type="entry name" value="EF_HAND_1"/>
    <property type="match status" value="1"/>
</dbReference>
<dbReference type="InterPro" id="IPR018247">
    <property type="entry name" value="EF_Hand_1_Ca_BS"/>
</dbReference>
<proteinExistence type="predicted"/>
<feature type="compositionally biased region" description="Polar residues" evidence="2">
    <location>
        <begin position="1562"/>
        <end position="1578"/>
    </location>
</feature>
<dbReference type="PANTHER" id="PTHR34894">
    <property type="entry name" value="SAM-DEPENDENT METHYLTRANSFERASE RSMI, CONSERVED SITE"/>
    <property type="match status" value="1"/>
</dbReference>
<feature type="coiled-coil region" evidence="1">
    <location>
        <begin position="923"/>
        <end position="1034"/>
    </location>
</feature>
<feature type="domain" description="EF-hand" evidence="4">
    <location>
        <begin position="1782"/>
        <end position="1817"/>
    </location>
</feature>
<feature type="region of interest" description="Disordered" evidence="2">
    <location>
        <begin position="1332"/>
        <end position="1351"/>
    </location>
</feature>
<evidence type="ECO:0000256" key="1">
    <source>
        <dbReference type="SAM" id="Coils"/>
    </source>
</evidence>
<feature type="region of interest" description="Disordered" evidence="2">
    <location>
        <begin position="1463"/>
        <end position="1509"/>
    </location>
</feature>
<gene>
    <name evidence="5" type="ORF">PPENT_87.1.T1290020</name>
</gene>
<feature type="region of interest" description="Disordered" evidence="2">
    <location>
        <begin position="1548"/>
        <end position="1578"/>
    </location>
</feature>
<dbReference type="CDD" id="cd02961">
    <property type="entry name" value="PDI_a_family"/>
    <property type="match status" value="1"/>
</dbReference>
<feature type="region of interest" description="Disordered" evidence="2">
    <location>
        <begin position="1370"/>
        <end position="1410"/>
    </location>
</feature>
<feature type="transmembrane region" description="Helical" evidence="3">
    <location>
        <begin position="101"/>
        <end position="121"/>
    </location>
</feature>
<keyword evidence="3" id="KW-0812">Transmembrane</keyword>
<evidence type="ECO:0000313" key="5">
    <source>
        <dbReference type="EMBL" id="CAD8201777.1"/>
    </source>
</evidence>
<feature type="compositionally biased region" description="Polar residues" evidence="2">
    <location>
        <begin position="1370"/>
        <end position="1409"/>
    </location>
</feature>
<keyword evidence="3" id="KW-0472">Membrane</keyword>
<keyword evidence="3" id="KW-1133">Transmembrane helix</keyword>
<dbReference type="OrthoDB" id="299828at2759"/>
<dbReference type="EMBL" id="CAJJDO010000129">
    <property type="protein sequence ID" value="CAD8201777.1"/>
    <property type="molecule type" value="Genomic_DNA"/>
</dbReference>
<comment type="caution">
    <text evidence="5">The sequence shown here is derived from an EMBL/GenBank/DDBJ whole genome shotgun (WGS) entry which is preliminary data.</text>
</comment>
<organism evidence="5 6">
    <name type="scientific">Paramecium pentaurelia</name>
    <dbReference type="NCBI Taxonomy" id="43138"/>
    <lineage>
        <taxon>Eukaryota</taxon>
        <taxon>Sar</taxon>
        <taxon>Alveolata</taxon>
        <taxon>Ciliophora</taxon>
        <taxon>Intramacronucleata</taxon>
        <taxon>Oligohymenophorea</taxon>
        <taxon>Peniculida</taxon>
        <taxon>Parameciidae</taxon>
        <taxon>Paramecium</taxon>
    </lineage>
</organism>
<dbReference type="PROSITE" id="PS50222">
    <property type="entry name" value="EF_HAND_2"/>
    <property type="match status" value="1"/>
</dbReference>
<feature type="compositionally biased region" description="Basic and acidic residues" evidence="2">
    <location>
        <begin position="713"/>
        <end position="723"/>
    </location>
</feature>
<evidence type="ECO:0000256" key="2">
    <source>
        <dbReference type="SAM" id="MobiDB-lite"/>
    </source>
</evidence>